<evidence type="ECO:0000313" key="3">
    <source>
        <dbReference type="Proteomes" id="UP000494363"/>
    </source>
</evidence>
<name>A0A6J5DW32_9BURK</name>
<organism evidence="2 3">
    <name type="scientific">Paraburkholderia humisilvae</name>
    <dbReference type="NCBI Taxonomy" id="627669"/>
    <lineage>
        <taxon>Bacteria</taxon>
        <taxon>Pseudomonadati</taxon>
        <taxon>Pseudomonadota</taxon>
        <taxon>Betaproteobacteria</taxon>
        <taxon>Burkholderiales</taxon>
        <taxon>Burkholderiaceae</taxon>
        <taxon>Paraburkholderia</taxon>
    </lineage>
</organism>
<sequence>MARSGDKMARGVPGRGKDGDGLHAQAVLSNSHCIESGAGGQPHPGLQRRDLRQDRQAGPSGKRYRSSDSACISML</sequence>
<protein>
    <submittedName>
        <fullName evidence="2">Uncharacterized protein</fullName>
    </submittedName>
</protein>
<feature type="compositionally biased region" description="Basic and acidic residues" evidence="1">
    <location>
        <begin position="1"/>
        <end position="21"/>
    </location>
</feature>
<dbReference type="EMBL" id="CADIKH010000012">
    <property type="protein sequence ID" value="CAB3757222.1"/>
    <property type="molecule type" value="Genomic_DNA"/>
</dbReference>
<gene>
    <name evidence="2" type="ORF">LMG29542_03036</name>
</gene>
<proteinExistence type="predicted"/>
<dbReference type="Proteomes" id="UP000494363">
    <property type="component" value="Unassembled WGS sequence"/>
</dbReference>
<keyword evidence="3" id="KW-1185">Reference proteome</keyword>
<evidence type="ECO:0000313" key="2">
    <source>
        <dbReference type="EMBL" id="CAB3757222.1"/>
    </source>
</evidence>
<evidence type="ECO:0000256" key="1">
    <source>
        <dbReference type="SAM" id="MobiDB-lite"/>
    </source>
</evidence>
<reference evidence="2 3" key="1">
    <citation type="submission" date="2020-04" db="EMBL/GenBank/DDBJ databases">
        <authorList>
            <person name="De Canck E."/>
        </authorList>
    </citation>
    <scope>NUCLEOTIDE SEQUENCE [LARGE SCALE GENOMIC DNA]</scope>
    <source>
        <strain evidence="2 3">LMG 29542</strain>
    </source>
</reference>
<dbReference type="AlphaFoldDB" id="A0A6J5DW32"/>
<feature type="region of interest" description="Disordered" evidence="1">
    <location>
        <begin position="1"/>
        <end position="75"/>
    </location>
</feature>
<accession>A0A6J5DW32</accession>